<feature type="transmembrane region" description="Helical" evidence="1">
    <location>
        <begin position="143"/>
        <end position="165"/>
    </location>
</feature>
<accession>A0A9Q9MED2</accession>
<evidence type="ECO:0000313" key="3">
    <source>
        <dbReference type="Proteomes" id="UP001058003"/>
    </source>
</evidence>
<keyword evidence="3" id="KW-1185">Reference proteome</keyword>
<feature type="transmembrane region" description="Helical" evidence="1">
    <location>
        <begin position="177"/>
        <end position="198"/>
    </location>
</feature>
<organism evidence="2 3">
    <name type="scientific">Dactylosporangium aurantiacum</name>
    <dbReference type="NCBI Taxonomy" id="35754"/>
    <lineage>
        <taxon>Bacteria</taxon>
        <taxon>Bacillati</taxon>
        <taxon>Actinomycetota</taxon>
        <taxon>Actinomycetes</taxon>
        <taxon>Micromonosporales</taxon>
        <taxon>Micromonosporaceae</taxon>
        <taxon>Dactylosporangium</taxon>
    </lineage>
</organism>
<dbReference type="AlphaFoldDB" id="A0A9Q9MED2"/>
<protein>
    <submittedName>
        <fullName evidence="2">Uncharacterized protein</fullName>
    </submittedName>
</protein>
<dbReference type="RefSeq" id="WP_052388120.1">
    <property type="nucleotide sequence ID" value="NZ_CP073767.1"/>
</dbReference>
<feature type="transmembrane region" description="Helical" evidence="1">
    <location>
        <begin position="81"/>
        <end position="99"/>
    </location>
</feature>
<keyword evidence="1" id="KW-1133">Transmembrane helix</keyword>
<keyword evidence="1" id="KW-0812">Transmembrane</keyword>
<evidence type="ECO:0000313" key="2">
    <source>
        <dbReference type="EMBL" id="UWZ51295.1"/>
    </source>
</evidence>
<dbReference type="OrthoDB" id="5189031at2"/>
<keyword evidence="1" id="KW-0472">Membrane</keyword>
<dbReference type="KEGG" id="daur:Daura_31635"/>
<feature type="transmembrane region" description="Helical" evidence="1">
    <location>
        <begin position="227"/>
        <end position="244"/>
    </location>
</feature>
<sequence>MRRREQRSPSGYDSGRWLLLGTALLQASAPALVGFGGDGADPPIVPPASFFAVWGVVVLGCVLAALWGLPRRRAGTAPYRSIQLPLSAVQLGFVAWLVAARSPTAWLTLPIFAAMLAGLVLSLRRVLANRSASEADRISRALLGGVLGVYAGWSTAAVWINAATLLPDSALNGDAGLILQCAFALAAAAAATTGTYVLRGQAAYTLTAGWALTGVTVSALTAGATPLAVTAVAGLLVVGGVALLRRRRAGPDRKPVRGPCRG</sequence>
<feature type="transmembrane region" description="Helical" evidence="1">
    <location>
        <begin position="105"/>
        <end position="123"/>
    </location>
</feature>
<dbReference type="EMBL" id="CP073767">
    <property type="protein sequence ID" value="UWZ51295.1"/>
    <property type="molecule type" value="Genomic_DNA"/>
</dbReference>
<proteinExistence type="predicted"/>
<gene>
    <name evidence="2" type="ORF">Daura_31635</name>
</gene>
<feature type="transmembrane region" description="Helical" evidence="1">
    <location>
        <begin position="203"/>
        <end position="221"/>
    </location>
</feature>
<evidence type="ECO:0000256" key="1">
    <source>
        <dbReference type="SAM" id="Phobius"/>
    </source>
</evidence>
<name>A0A9Q9MED2_9ACTN</name>
<reference evidence="2" key="1">
    <citation type="submission" date="2021-04" db="EMBL/GenBank/DDBJ databases">
        <title>Dactylosporangium aurantiacum NRRL B-8018 full assembly.</title>
        <authorList>
            <person name="Hartkoorn R.C."/>
            <person name="Beaudoing E."/>
            <person name="Hot D."/>
        </authorList>
    </citation>
    <scope>NUCLEOTIDE SEQUENCE</scope>
    <source>
        <strain evidence="2">NRRL B-8018</strain>
    </source>
</reference>
<dbReference type="Proteomes" id="UP001058003">
    <property type="component" value="Chromosome"/>
</dbReference>
<feature type="transmembrane region" description="Helical" evidence="1">
    <location>
        <begin position="49"/>
        <end position="69"/>
    </location>
</feature>